<gene>
    <name evidence="2" type="ordered locus">CKL_1724</name>
</gene>
<name>A5N8Y5_CLOK5</name>
<dbReference type="PANTHER" id="PTHR33498:SF1">
    <property type="entry name" value="TRANSPOSASE FOR INSERTION SEQUENCE ELEMENT IS1557"/>
    <property type="match status" value="1"/>
</dbReference>
<dbReference type="HOGENOM" id="CLU_029608_5_0_9"/>
<feature type="domain" description="Transposase IS204/IS1001/IS1096/IS1165 DDE" evidence="1">
    <location>
        <begin position="283"/>
        <end position="420"/>
    </location>
</feature>
<dbReference type="AlphaFoldDB" id="A5N8Y5"/>
<dbReference type="Proteomes" id="UP000002411">
    <property type="component" value="Chromosome"/>
</dbReference>
<dbReference type="eggNOG" id="COG4584">
    <property type="taxonomic scope" value="Bacteria"/>
</dbReference>
<protein>
    <submittedName>
        <fullName evidence="2">Transposase</fullName>
    </submittedName>
</protein>
<dbReference type="NCBIfam" id="NF033550">
    <property type="entry name" value="transpos_ISL3"/>
    <property type="match status" value="1"/>
</dbReference>
<proteinExistence type="predicted"/>
<dbReference type="PANTHER" id="PTHR33498">
    <property type="entry name" value="TRANSPOSASE FOR INSERTION SEQUENCE ELEMENT IS1557"/>
    <property type="match status" value="1"/>
</dbReference>
<organism evidence="2 3">
    <name type="scientific">Clostridium kluyveri (strain ATCC 8527 / DSM 555 / NBRC 12016 / NCIMB 10680 / K1)</name>
    <dbReference type="NCBI Taxonomy" id="431943"/>
    <lineage>
        <taxon>Bacteria</taxon>
        <taxon>Bacillati</taxon>
        <taxon>Bacillota</taxon>
        <taxon>Clostridia</taxon>
        <taxon>Eubacteriales</taxon>
        <taxon>Clostridiaceae</taxon>
        <taxon>Clostridium</taxon>
    </lineage>
</organism>
<dbReference type="KEGG" id="ckl:CKL_1724"/>
<reference evidence="2 3" key="1">
    <citation type="journal article" date="2008" name="Proc. Natl. Acad. Sci. U.S.A.">
        <title>The genome of Clostridium kluyveri, a strict anaerobe with unique metabolic features.</title>
        <authorList>
            <person name="Seedorf H."/>
            <person name="Fricke W.F."/>
            <person name="Veith B."/>
            <person name="Brueggemann H."/>
            <person name="Liesegang H."/>
            <person name="Strittmatter A."/>
            <person name="Miethke M."/>
            <person name="Buckel W."/>
            <person name="Hinderberger J."/>
            <person name="Li F."/>
            <person name="Hagemeier C."/>
            <person name="Thauer R.K."/>
            <person name="Gottschalk G."/>
        </authorList>
    </citation>
    <scope>NUCLEOTIDE SEQUENCE [LARGE SCALE GENOMIC DNA]</scope>
    <source>
        <strain evidence="3">ATCC 8527 / DSM 555 / NCIMB 10680</strain>
    </source>
</reference>
<accession>A5N8Y5</accession>
<keyword evidence="3" id="KW-1185">Reference proteome</keyword>
<evidence type="ECO:0000259" key="1">
    <source>
        <dbReference type="Pfam" id="PF01610"/>
    </source>
</evidence>
<feature type="domain" description="Transposase IS204/IS1001/IS1096/IS1165 DDE" evidence="1">
    <location>
        <begin position="4"/>
        <end position="96"/>
    </location>
</feature>
<sequence>MKKICVDDFAFKKRYTYGTIMIDIDTHRVIDVLDSRDKDRVIEWLNTYPNIKVVSRDGSRTYGAAIKASHPNAIQVTDRFHLLKNLSEAVEKYMCRLYPSRLEIPATSTTLSPEMEALYNTRNRRERILFARKKYKEGYTQSEIALLLHSAISTIGKYLTMSESDIPKSSSSTRESQHQREILKKKTKIEEVKSMFQRGTPVDEICRKTGHTYQTIMNYVSGNYSLVNGNYDNRRPGKLQKYEDEVVLLRSQGITYKKITEIIGKKGYTGTVDALRVFMQKEREHHKNSILHKEDNKKEYIARKWMIQLIYHKLDNIKGITSEQYEEVLKKYPIIGHIYKLLRQFYEIIFSKKCNELDQWMREAKELDICEIDSYISGLKNDINAVKNAINYNYNNGLAEGSVNKLKLIKRVMYGRQNSDSVLGVL</sequence>
<dbReference type="eggNOG" id="COG3464">
    <property type="taxonomic scope" value="Bacteria"/>
</dbReference>
<dbReference type="InterPro" id="IPR002560">
    <property type="entry name" value="Transposase_DDE"/>
</dbReference>
<dbReference type="Pfam" id="PF01610">
    <property type="entry name" value="DDE_Tnp_ISL3"/>
    <property type="match status" value="2"/>
</dbReference>
<dbReference type="EMBL" id="CP000673">
    <property type="protein sequence ID" value="EDK33766.1"/>
    <property type="molecule type" value="Genomic_DNA"/>
</dbReference>
<evidence type="ECO:0000313" key="2">
    <source>
        <dbReference type="EMBL" id="EDK33766.1"/>
    </source>
</evidence>
<evidence type="ECO:0000313" key="3">
    <source>
        <dbReference type="Proteomes" id="UP000002411"/>
    </source>
</evidence>
<dbReference type="InterPro" id="IPR047951">
    <property type="entry name" value="Transpos_ISL3"/>
</dbReference>
<dbReference type="RefSeq" id="WP_012102118.1">
    <property type="nucleotide sequence ID" value="NC_009706.1"/>
</dbReference>
<dbReference type="STRING" id="431943.CKL_1724"/>